<dbReference type="KEGG" id="add:HUW48_00025"/>
<accession>A0A7L7L1L5</accession>
<reference evidence="1 2" key="1">
    <citation type="submission" date="2020-06" db="EMBL/GenBank/DDBJ databases">
        <authorList>
            <person name="Hwang Y.J."/>
        </authorList>
    </citation>
    <scope>NUCLEOTIDE SEQUENCE [LARGE SCALE GENOMIC DNA]</scope>
    <source>
        <strain evidence="1 2">KUDC8001</strain>
        <plasmid evidence="1 2">unnamed</plasmid>
    </source>
</reference>
<evidence type="ECO:0000313" key="1">
    <source>
        <dbReference type="EMBL" id="QMU26495.1"/>
    </source>
</evidence>
<keyword evidence="2" id="KW-1185">Reference proteome</keyword>
<name>A0A7L7L1L5_9BACT</name>
<dbReference type="RefSeq" id="WP_182411436.1">
    <property type="nucleotide sequence ID" value="NZ_CP055152.1"/>
</dbReference>
<proteinExistence type="predicted"/>
<reference evidence="1 2" key="2">
    <citation type="submission" date="2020-08" db="EMBL/GenBank/DDBJ databases">
        <title>Adhaeribacter dokdonensis sp. nov., isolated from the rhizosphere of Elymus tsukushiensis, a plant native to the Dokdo Islands, Republic of Korea.</title>
        <authorList>
            <person name="Ghim S.Y."/>
        </authorList>
    </citation>
    <scope>NUCLEOTIDE SEQUENCE [LARGE SCALE GENOMIC DNA]</scope>
    <source>
        <strain evidence="1 2">KUDC8001</strain>
        <plasmid evidence="1 2">unnamed</plasmid>
    </source>
</reference>
<dbReference type="AlphaFoldDB" id="A0A7L7L1L5"/>
<dbReference type="EMBL" id="CP055152">
    <property type="protein sequence ID" value="QMU26495.1"/>
    <property type="molecule type" value="Genomic_DNA"/>
</dbReference>
<dbReference type="Proteomes" id="UP000514509">
    <property type="component" value="Plasmid unnamed"/>
</dbReference>
<geneLocation type="plasmid" evidence="1 2">
    <name>unnamed</name>
</geneLocation>
<organism evidence="1 2">
    <name type="scientific">Adhaeribacter radiodurans</name>
    <dbReference type="NCBI Taxonomy" id="2745197"/>
    <lineage>
        <taxon>Bacteria</taxon>
        <taxon>Pseudomonadati</taxon>
        <taxon>Bacteroidota</taxon>
        <taxon>Cytophagia</taxon>
        <taxon>Cytophagales</taxon>
        <taxon>Hymenobacteraceae</taxon>
        <taxon>Adhaeribacter</taxon>
    </lineage>
</organism>
<evidence type="ECO:0000313" key="2">
    <source>
        <dbReference type="Proteomes" id="UP000514509"/>
    </source>
</evidence>
<keyword evidence="1" id="KW-0614">Plasmid</keyword>
<protein>
    <submittedName>
        <fullName evidence="1">Uncharacterized protein</fullName>
    </submittedName>
</protein>
<gene>
    <name evidence="1" type="ORF">HUW48_00025</name>
</gene>
<sequence>MEHMPEEIIRPLLQKNYDLLESYSNELEKSDLQEKRIDEIFTQVRIIAEQSRLWLDTLVTTTSCAVHSESLESSLNHLQYANVEAESPNSNRRTILKRILYYSRLALLSPWGLWQVIGLNSL</sequence>